<protein>
    <submittedName>
        <fullName evidence="2">Uncharacterized protein</fullName>
    </submittedName>
</protein>
<evidence type="ECO:0000313" key="3">
    <source>
        <dbReference type="Proteomes" id="UP000294850"/>
    </source>
</evidence>
<dbReference type="AlphaFoldDB" id="A0A4R5DQY8"/>
<keyword evidence="1" id="KW-0732">Signal</keyword>
<evidence type="ECO:0000256" key="1">
    <source>
        <dbReference type="SAM" id="SignalP"/>
    </source>
</evidence>
<feature type="signal peptide" evidence="1">
    <location>
        <begin position="1"/>
        <end position="27"/>
    </location>
</feature>
<keyword evidence="3" id="KW-1185">Reference proteome</keyword>
<dbReference type="RefSeq" id="WP_131958344.1">
    <property type="nucleotide sequence ID" value="NZ_SMFL01000003.1"/>
</dbReference>
<dbReference type="Proteomes" id="UP000294850">
    <property type="component" value="Unassembled WGS sequence"/>
</dbReference>
<proteinExistence type="predicted"/>
<reference evidence="2 3" key="1">
    <citation type="submission" date="2019-03" db="EMBL/GenBank/DDBJ databases">
        <title>Dyadobacter AR-3-6 sp. nov., isolated from arctic soil.</title>
        <authorList>
            <person name="Chaudhary D.K."/>
        </authorList>
    </citation>
    <scope>NUCLEOTIDE SEQUENCE [LARGE SCALE GENOMIC DNA]</scope>
    <source>
        <strain evidence="2 3">AR-3-6</strain>
    </source>
</reference>
<accession>A0A4R5DQY8</accession>
<comment type="caution">
    <text evidence="2">The sequence shown here is derived from an EMBL/GenBank/DDBJ whole genome shotgun (WGS) entry which is preliminary data.</text>
</comment>
<sequence>MTKRTFVLFFCLVQTLAFTLLTGQSQACYKAEIIQSDFSPHVSSPSDILLENEICEDICENEPVIRADEAEWKENLTNLLRHRHSTYRFSSFEVVPSAFLDFVPGFKIFSRFVKPFSLYKSVTILPDYYSFLHLLCPF</sequence>
<gene>
    <name evidence="2" type="ORF">E0F88_11365</name>
</gene>
<dbReference type="EMBL" id="SMFL01000003">
    <property type="protein sequence ID" value="TDE16812.1"/>
    <property type="molecule type" value="Genomic_DNA"/>
</dbReference>
<evidence type="ECO:0000313" key="2">
    <source>
        <dbReference type="EMBL" id="TDE16812.1"/>
    </source>
</evidence>
<feature type="chain" id="PRO_5020640466" evidence="1">
    <location>
        <begin position="28"/>
        <end position="138"/>
    </location>
</feature>
<name>A0A4R5DQY8_9BACT</name>
<organism evidence="2 3">
    <name type="scientific">Dyadobacter psychrotolerans</name>
    <dbReference type="NCBI Taxonomy" id="2541721"/>
    <lineage>
        <taxon>Bacteria</taxon>
        <taxon>Pseudomonadati</taxon>
        <taxon>Bacteroidota</taxon>
        <taxon>Cytophagia</taxon>
        <taxon>Cytophagales</taxon>
        <taxon>Spirosomataceae</taxon>
        <taxon>Dyadobacter</taxon>
    </lineage>
</organism>
<dbReference type="OrthoDB" id="952898at2"/>